<feature type="non-terminal residue" evidence="1">
    <location>
        <position position="647"/>
    </location>
</feature>
<dbReference type="Proteomes" id="UP000054538">
    <property type="component" value="Unassembled WGS sequence"/>
</dbReference>
<evidence type="ECO:0000313" key="2">
    <source>
        <dbReference type="Proteomes" id="UP000054538"/>
    </source>
</evidence>
<protein>
    <submittedName>
        <fullName evidence="1">Uncharacterized protein</fullName>
    </submittedName>
</protein>
<dbReference type="EMBL" id="KN825786">
    <property type="protein sequence ID" value="KIK81508.1"/>
    <property type="molecule type" value="Genomic_DNA"/>
</dbReference>
<proteinExistence type="predicted"/>
<dbReference type="InParanoid" id="A0A0D0D0K5"/>
<name>A0A0D0D0K5_9AGAM</name>
<reference evidence="2" key="2">
    <citation type="submission" date="2015-01" db="EMBL/GenBank/DDBJ databases">
        <title>Evolutionary Origins and Diversification of the Mycorrhizal Mutualists.</title>
        <authorList>
            <consortium name="DOE Joint Genome Institute"/>
            <consortium name="Mycorrhizal Genomics Consortium"/>
            <person name="Kohler A."/>
            <person name="Kuo A."/>
            <person name="Nagy L.G."/>
            <person name="Floudas D."/>
            <person name="Copeland A."/>
            <person name="Barry K.W."/>
            <person name="Cichocki N."/>
            <person name="Veneault-Fourrey C."/>
            <person name="LaButti K."/>
            <person name="Lindquist E.A."/>
            <person name="Lipzen A."/>
            <person name="Lundell T."/>
            <person name="Morin E."/>
            <person name="Murat C."/>
            <person name="Riley R."/>
            <person name="Ohm R."/>
            <person name="Sun H."/>
            <person name="Tunlid A."/>
            <person name="Henrissat B."/>
            <person name="Grigoriev I.V."/>
            <person name="Hibbett D.S."/>
            <person name="Martin F."/>
        </authorList>
    </citation>
    <scope>NUCLEOTIDE SEQUENCE [LARGE SCALE GENOMIC DNA]</scope>
    <source>
        <strain evidence="2">Ve08.2h10</strain>
    </source>
</reference>
<accession>A0A0D0D0K5</accession>
<dbReference type="OrthoDB" id="3048541at2759"/>
<gene>
    <name evidence="1" type="ORF">PAXRUDRAFT_111731</name>
</gene>
<dbReference type="AlphaFoldDB" id="A0A0D0D0K5"/>
<keyword evidence="2" id="KW-1185">Reference proteome</keyword>
<sequence length="647" mass="72398">SSRENYMSSNSLNIDSDNTSSTCVLAPAHACTLFSCPGILLDETNWPVVPGIPIEANFPWLRQRPSHDQLSFKVELFNDVLAVHSFDCDARAGQNGASCLACDSLLPKLQAVANNASEHKSHTRKSLLTPLQLIEDNQNLIEQVNRFKLQSLNDARKIKRSLSKLEDHSTLVMALSQADVPWLRQILHSALKNGSSVRAILCMLEDALKRGYRPRGHSAEANDLALLIYRLGGANLLYALNQRLHIPSLRTLCNKTSFIKITPTVGQISIETVKQNIANIVLAPWELAKIFVHCGVSLLIDETALDQAAVYLPQSNSIAGFCWPHSHIVNHVFNNYKSILNISDLLKLGHVHLGKEVTVAGAHLFSEDGFYTLLAAPTCKMEEASDMEYIFSTLIDAWDASGATQHVGPIWSFATDGDSTRRKAGHKQFLRQKLSYTSPLFGILSNLPGLNLYTGNHEVTIDFDFKHVFKRFCTLIRSRAGMYLNNGRCINSFQLERYLLWVDNLDEGAVRKLLYPDDPQDVPRAIALMSAVIKLSHIDPKKHAQERNEEPPNVNVIADFDALRILGHILDNVLQPYINVNLSLSEQVIHLSRAAHLLYANYHEQCHRLMPNQLYYDCQSMIKTAIFNIAKQQKLNPSAKFSLLDLG</sequence>
<evidence type="ECO:0000313" key="1">
    <source>
        <dbReference type="EMBL" id="KIK81508.1"/>
    </source>
</evidence>
<dbReference type="HOGENOM" id="CLU_017008_1_0_1"/>
<organism evidence="1 2">
    <name type="scientific">Paxillus rubicundulus Ve08.2h10</name>
    <dbReference type="NCBI Taxonomy" id="930991"/>
    <lineage>
        <taxon>Eukaryota</taxon>
        <taxon>Fungi</taxon>
        <taxon>Dikarya</taxon>
        <taxon>Basidiomycota</taxon>
        <taxon>Agaricomycotina</taxon>
        <taxon>Agaricomycetes</taxon>
        <taxon>Agaricomycetidae</taxon>
        <taxon>Boletales</taxon>
        <taxon>Paxilineae</taxon>
        <taxon>Paxillaceae</taxon>
        <taxon>Paxillus</taxon>
    </lineage>
</organism>
<feature type="non-terminal residue" evidence="1">
    <location>
        <position position="1"/>
    </location>
</feature>
<reference evidence="1 2" key="1">
    <citation type="submission" date="2014-04" db="EMBL/GenBank/DDBJ databases">
        <authorList>
            <consortium name="DOE Joint Genome Institute"/>
            <person name="Kuo A."/>
            <person name="Kohler A."/>
            <person name="Jargeat P."/>
            <person name="Nagy L.G."/>
            <person name="Floudas D."/>
            <person name="Copeland A."/>
            <person name="Barry K.W."/>
            <person name="Cichocki N."/>
            <person name="Veneault-Fourrey C."/>
            <person name="LaButti K."/>
            <person name="Lindquist E.A."/>
            <person name="Lipzen A."/>
            <person name="Lundell T."/>
            <person name="Morin E."/>
            <person name="Murat C."/>
            <person name="Sun H."/>
            <person name="Tunlid A."/>
            <person name="Henrissat B."/>
            <person name="Grigoriev I.V."/>
            <person name="Hibbett D.S."/>
            <person name="Martin F."/>
            <person name="Nordberg H.P."/>
            <person name="Cantor M.N."/>
            <person name="Hua S.X."/>
        </authorList>
    </citation>
    <scope>NUCLEOTIDE SEQUENCE [LARGE SCALE GENOMIC DNA]</scope>
    <source>
        <strain evidence="1 2">Ve08.2h10</strain>
    </source>
</reference>